<accession>A0A7W6DVF0</accession>
<comment type="caution">
    <text evidence="1">The sequence shown here is derived from an EMBL/GenBank/DDBJ whole genome shotgun (WGS) entry which is preliminary data.</text>
</comment>
<dbReference type="Pfam" id="PF12915">
    <property type="entry name" value="DUF3833"/>
    <property type="match status" value="1"/>
</dbReference>
<dbReference type="AlphaFoldDB" id="A0A7W6DVF0"/>
<evidence type="ECO:0000313" key="2">
    <source>
        <dbReference type="Proteomes" id="UP000541426"/>
    </source>
</evidence>
<evidence type="ECO:0008006" key="3">
    <source>
        <dbReference type="Google" id="ProtNLM"/>
    </source>
</evidence>
<organism evidence="1 2">
    <name type="scientific">Sagittula marina</name>
    <dbReference type="NCBI Taxonomy" id="943940"/>
    <lineage>
        <taxon>Bacteria</taxon>
        <taxon>Pseudomonadati</taxon>
        <taxon>Pseudomonadota</taxon>
        <taxon>Alphaproteobacteria</taxon>
        <taxon>Rhodobacterales</taxon>
        <taxon>Roseobacteraceae</taxon>
        <taxon>Sagittula</taxon>
    </lineage>
</organism>
<dbReference type="InterPro" id="IPR024409">
    <property type="entry name" value="DUF3833"/>
</dbReference>
<protein>
    <recommendedName>
        <fullName evidence="3">DUF3833 domain-containing protein</fullName>
    </recommendedName>
</protein>
<name>A0A7W6DVF0_9RHOB</name>
<evidence type="ECO:0000313" key="1">
    <source>
        <dbReference type="EMBL" id="MBB3987672.1"/>
    </source>
</evidence>
<gene>
    <name evidence="1" type="ORF">GGQ68_004025</name>
</gene>
<sequence>MIWALAGAAIVALMVLARRRLADFPAQHLGDYRDEPGEALDLRRHLSGPIEAHGVIYGPTGRVVSRFAADFVGTWQGNTGILKEHYRYASGREEAREWRLILGNDATVTGEADDVIGKARGQLAGPALRLRYRLQLPDDAGGHVLSATDWMYLAPDGAVVNRSQFRKFGIKVAELVAVMRPKEKT</sequence>
<dbReference type="RefSeq" id="WP_183968989.1">
    <property type="nucleotide sequence ID" value="NZ_BAABBZ010000056.1"/>
</dbReference>
<proteinExistence type="predicted"/>
<dbReference type="EMBL" id="JACIEJ010000012">
    <property type="protein sequence ID" value="MBB3987672.1"/>
    <property type="molecule type" value="Genomic_DNA"/>
</dbReference>
<dbReference type="Proteomes" id="UP000541426">
    <property type="component" value="Unassembled WGS sequence"/>
</dbReference>
<reference evidence="1 2" key="1">
    <citation type="submission" date="2020-08" db="EMBL/GenBank/DDBJ databases">
        <title>Genomic Encyclopedia of Type Strains, Phase IV (KMG-IV): sequencing the most valuable type-strain genomes for metagenomic binning, comparative biology and taxonomic classification.</title>
        <authorList>
            <person name="Goeker M."/>
        </authorList>
    </citation>
    <scope>NUCLEOTIDE SEQUENCE [LARGE SCALE GENOMIC DNA]</scope>
    <source>
        <strain evidence="1 2">DSM 102235</strain>
    </source>
</reference>
<keyword evidence="2" id="KW-1185">Reference proteome</keyword>